<dbReference type="eggNOG" id="ENOG502ZC07">
    <property type="taxonomic scope" value="Bacteria"/>
</dbReference>
<dbReference type="KEGG" id="cyc:PCC7424_4761"/>
<proteinExistence type="predicted"/>
<sequence>MKLSTIYITVEKNTMTQSIEKVNNQKLDIIKDERVNCYSVMVQLEIDNYLNLIKKAFNDRGSLEGQRDTLKTTTAIRIRNRMIEDLKAGAVLPPIVLGVIVSDEQLLQLQELDDTSSFRTWIKDVPTDNISIIDGMQRTTALREALEKEEKIKNHKIRIEYWIASKSNSLTYRMLVLNTGQIPWNLRRQIETVFRPIIKELKEKYPDLDIMEINDEKRRSRSGQFQAGNIIELFLVFGARKEKIDILEKLADEFTRLDFIESTANPNFTDIFYEVINYLAKFDKIISIYQPQNAEGYFKRGMDLFSSHPACIGFVTAIALSVLGRPGLDYSVEKQNENWNKIKQNTDHFLERLTNMNSKELGTFLDFNTLNEIISKKPSKASYYEREFFLQAFKVLIEEKFELKTMTPCWRAY</sequence>
<keyword evidence="2" id="KW-1185">Reference proteome</keyword>
<dbReference type="STRING" id="65393.PCC7424_4761"/>
<dbReference type="AlphaFoldDB" id="B7KCZ9"/>
<dbReference type="HOGENOM" id="CLU_059345_0_0_3"/>
<evidence type="ECO:0000313" key="2">
    <source>
        <dbReference type="Proteomes" id="UP000002384"/>
    </source>
</evidence>
<name>B7KCZ9_GLOC7</name>
<dbReference type="EMBL" id="CP001291">
    <property type="protein sequence ID" value="ACK73120.1"/>
    <property type="molecule type" value="Genomic_DNA"/>
</dbReference>
<evidence type="ECO:0000313" key="1">
    <source>
        <dbReference type="EMBL" id="ACK73120.1"/>
    </source>
</evidence>
<accession>B7KCZ9</accession>
<protein>
    <recommendedName>
        <fullName evidence="3">DGQHR domain protein</fullName>
    </recommendedName>
</protein>
<reference evidence="2" key="1">
    <citation type="journal article" date="2011" name="MBio">
        <title>Novel metabolic attributes of the genus Cyanothece, comprising a group of unicellular nitrogen-fixing Cyanobacteria.</title>
        <authorList>
            <person name="Bandyopadhyay A."/>
            <person name="Elvitigala T."/>
            <person name="Welsh E."/>
            <person name="Stockel J."/>
            <person name="Liberton M."/>
            <person name="Min H."/>
            <person name="Sherman L.A."/>
            <person name="Pakrasi H.B."/>
        </authorList>
    </citation>
    <scope>NUCLEOTIDE SEQUENCE [LARGE SCALE GENOMIC DNA]</scope>
    <source>
        <strain evidence="2">PCC 7424</strain>
    </source>
</reference>
<dbReference type="RefSeq" id="WP_015956703.1">
    <property type="nucleotide sequence ID" value="NC_011729.1"/>
</dbReference>
<dbReference type="Proteomes" id="UP000002384">
    <property type="component" value="Chromosome"/>
</dbReference>
<evidence type="ECO:0008006" key="3">
    <source>
        <dbReference type="Google" id="ProtNLM"/>
    </source>
</evidence>
<gene>
    <name evidence="1" type="ordered locus">PCC7424_4761</name>
</gene>
<organism evidence="1 2">
    <name type="scientific">Gloeothece citriformis (strain PCC 7424)</name>
    <name type="common">Cyanothece sp. (strain PCC 7424)</name>
    <dbReference type="NCBI Taxonomy" id="65393"/>
    <lineage>
        <taxon>Bacteria</taxon>
        <taxon>Bacillati</taxon>
        <taxon>Cyanobacteriota</taxon>
        <taxon>Cyanophyceae</taxon>
        <taxon>Oscillatoriophycideae</taxon>
        <taxon>Chroococcales</taxon>
        <taxon>Aphanothecaceae</taxon>
        <taxon>Gloeothece</taxon>
        <taxon>Gloeothece citriformis</taxon>
    </lineage>
</organism>